<dbReference type="GO" id="GO:0005794">
    <property type="term" value="C:Golgi apparatus"/>
    <property type="evidence" value="ECO:0007669"/>
    <property type="project" value="TreeGrafter"/>
</dbReference>
<dbReference type="GO" id="GO:0007034">
    <property type="term" value="P:vacuolar transport"/>
    <property type="evidence" value="ECO:0007669"/>
    <property type="project" value="InterPro"/>
</dbReference>
<keyword evidence="8" id="KW-1185">Reference proteome</keyword>
<feature type="transmembrane region" description="Helical" evidence="6">
    <location>
        <begin position="304"/>
        <end position="324"/>
    </location>
</feature>
<name>A0AAV5RJ65_STABA</name>
<dbReference type="GO" id="GO:0006511">
    <property type="term" value="P:ubiquitin-dependent protein catabolic process"/>
    <property type="evidence" value="ECO:0007669"/>
    <property type="project" value="TreeGrafter"/>
</dbReference>
<keyword evidence="4 6" id="KW-0472">Membrane</keyword>
<dbReference type="GO" id="GO:0005783">
    <property type="term" value="C:endoplasmic reticulum"/>
    <property type="evidence" value="ECO:0007669"/>
    <property type="project" value="TreeGrafter"/>
</dbReference>
<feature type="region of interest" description="Disordered" evidence="5">
    <location>
        <begin position="250"/>
        <end position="293"/>
    </location>
</feature>
<keyword evidence="3 6" id="KW-1133">Transmembrane helix</keyword>
<sequence>MVAVSYKRVARDQPSSENPEDPLNSAFSHDEDDGSDNSSIITDYRSSEASTALNSSEAANGSSATSNCSADTNNSQDGAESVNSSDTSSSRSRWSGLLNKITGNRAPEVQDEQDGVFGNLVAEEDVNANSENCDVSTNGNSNTGELGEPDEDDDIAPRELPPSYEEASADATPSYWETTIMTSGWDDEIVVGDMPVGSLMAFAWSMLVSSAFSYVGFFITYLFHTSHASRGGSLAGLGLTLMHSSYDLVPAETTPPGEAPSEFEPSQPNNFEDGPPIGNVMHPTGQSVHVQKHKSNHGKFTSNFVFIFGLIIFLKGFWEYLVAFRIQAAILKRMQQDEDSASRAQQEGREAFSTANSTSSAPDCPTEPTTTHTPEVAIVEP</sequence>
<evidence type="ECO:0000313" key="7">
    <source>
        <dbReference type="EMBL" id="GMM51565.1"/>
    </source>
</evidence>
<feature type="compositionally biased region" description="Low complexity" evidence="5">
    <location>
        <begin position="366"/>
        <end position="375"/>
    </location>
</feature>
<dbReference type="GO" id="GO:0030001">
    <property type="term" value="P:metal ion transport"/>
    <property type="evidence" value="ECO:0007669"/>
    <property type="project" value="InterPro"/>
</dbReference>
<evidence type="ECO:0000313" key="8">
    <source>
        <dbReference type="Proteomes" id="UP001362899"/>
    </source>
</evidence>
<dbReference type="PANTHER" id="PTHR13396">
    <property type="entry name" value="NEDD4 FAMILY INTERACTING PROTEIN 1/2"/>
    <property type="match status" value="1"/>
</dbReference>
<comment type="subcellular location">
    <subcellularLocation>
        <location evidence="1">Membrane</location>
        <topology evidence="1">Multi-pass membrane protein</topology>
    </subcellularLocation>
</comment>
<gene>
    <name evidence="7" type="ORF">DASB73_025280</name>
</gene>
<feature type="compositionally biased region" description="Low complexity" evidence="5">
    <location>
        <begin position="81"/>
        <end position="95"/>
    </location>
</feature>
<evidence type="ECO:0000256" key="5">
    <source>
        <dbReference type="SAM" id="MobiDB-lite"/>
    </source>
</evidence>
<dbReference type="CDD" id="cd22212">
    <property type="entry name" value="NDFIP-like"/>
    <property type="match status" value="1"/>
</dbReference>
<evidence type="ECO:0000256" key="3">
    <source>
        <dbReference type="ARBA" id="ARBA00022989"/>
    </source>
</evidence>
<feature type="compositionally biased region" description="Polar residues" evidence="5">
    <location>
        <begin position="127"/>
        <end position="144"/>
    </location>
</feature>
<evidence type="ECO:0000256" key="4">
    <source>
        <dbReference type="ARBA" id="ARBA00023136"/>
    </source>
</evidence>
<dbReference type="GO" id="GO:0016020">
    <property type="term" value="C:membrane"/>
    <property type="evidence" value="ECO:0007669"/>
    <property type="project" value="UniProtKB-SubCell"/>
</dbReference>
<keyword evidence="2 6" id="KW-0812">Transmembrane</keyword>
<feature type="region of interest" description="Disordered" evidence="5">
    <location>
        <begin position="1"/>
        <end position="95"/>
    </location>
</feature>
<feature type="region of interest" description="Disordered" evidence="5">
    <location>
        <begin position="127"/>
        <end position="171"/>
    </location>
</feature>
<evidence type="ECO:0000256" key="6">
    <source>
        <dbReference type="SAM" id="Phobius"/>
    </source>
</evidence>
<dbReference type="AlphaFoldDB" id="A0AAV5RJ65"/>
<feature type="region of interest" description="Disordered" evidence="5">
    <location>
        <begin position="339"/>
        <end position="381"/>
    </location>
</feature>
<dbReference type="Proteomes" id="UP001362899">
    <property type="component" value="Unassembled WGS sequence"/>
</dbReference>
<evidence type="ECO:0000256" key="1">
    <source>
        <dbReference type="ARBA" id="ARBA00004141"/>
    </source>
</evidence>
<dbReference type="InterPro" id="IPR019325">
    <property type="entry name" value="NEDD4/Bsd2"/>
</dbReference>
<feature type="transmembrane region" description="Helical" evidence="6">
    <location>
        <begin position="201"/>
        <end position="223"/>
    </location>
</feature>
<comment type="caution">
    <text evidence="7">The sequence shown here is derived from an EMBL/GenBank/DDBJ whole genome shotgun (WGS) entry which is preliminary data.</text>
</comment>
<dbReference type="GO" id="GO:0031398">
    <property type="term" value="P:positive regulation of protein ubiquitination"/>
    <property type="evidence" value="ECO:0007669"/>
    <property type="project" value="TreeGrafter"/>
</dbReference>
<organism evidence="7 8">
    <name type="scientific">Starmerella bacillaris</name>
    <name type="common">Yeast</name>
    <name type="synonym">Candida zemplinina</name>
    <dbReference type="NCBI Taxonomy" id="1247836"/>
    <lineage>
        <taxon>Eukaryota</taxon>
        <taxon>Fungi</taxon>
        <taxon>Dikarya</taxon>
        <taxon>Ascomycota</taxon>
        <taxon>Saccharomycotina</taxon>
        <taxon>Dipodascomycetes</taxon>
        <taxon>Dipodascales</taxon>
        <taxon>Trichomonascaceae</taxon>
        <taxon>Starmerella</taxon>
    </lineage>
</organism>
<dbReference type="PANTHER" id="PTHR13396:SF5">
    <property type="entry name" value="NEDD4 FAMILY INTERACTING PROTEIN"/>
    <property type="match status" value="1"/>
</dbReference>
<accession>A0AAV5RJ65</accession>
<dbReference type="EMBL" id="BTGC01000008">
    <property type="protein sequence ID" value="GMM51565.1"/>
    <property type="molecule type" value="Genomic_DNA"/>
</dbReference>
<dbReference type="Pfam" id="PF10176">
    <property type="entry name" value="NEDD4_Bsd2"/>
    <property type="match status" value="1"/>
</dbReference>
<feature type="compositionally biased region" description="Polar residues" evidence="5">
    <location>
        <begin position="47"/>
        <end position="78"/>
    </location>
</feature>
<reference evidence="7 8" key="1">
    <citation type="journal article" date="2023" name="Elife">
        <title>Identification of key yeast species and microbe-microbe interactions impacting larval growth of Drosophila in the wild.</title>
        <authorList>
            <person name="Mure A."/>
            <person name="Sugiura Y."/>
            <person name="Maeda R."/>
            <person name="Honda K."/>
            <person name="Sakurai N."/>
            <person name="Takahashi Y."/>
            <person name="Watada M."/>
            <person name="Katoh T."/>
            <person name="Gotoh A."/>
            <person name="Gotoh Y."/>
            <person name="Taniguchi I."/>
            <person name="Nakamura K."/>
            <person name="Hayashi T."/>
            <person name="Katayama T."/>
            <person name="Uemura T."/>
            <person name="Hattori Y."/>
        </authorList>
    </citation>
    <scope>NUCLEOTIDE SEQUENCE [LARGE SCALE GENOMIC DNA]</scope>
    <source>
        <strain evidence="7 8">SB-73</strain>
    </source>
</reference>
<proteinExistence type="predicted"/>
<protein>
    <submittedName>
        <fullName evidence="7">Bsd2 protein</fullName>
    </submittedName>
</protein>
<dbReference type="GO" id="GO:0048471">
    <property type="term" value="C:perinuclear region of cytoplasm"/>
    <property type="evidence" value="ECO:0007669"/>
    <property type="project" value="TreeGrafter"/>
</dbReference>
<evidence type="ECO:0000256" key="2">
    <source>
        <dbReference type="ARBA" id="ARBA00022692"/>
    </source>
</evidence>